<evidence type="ECO:0000313" key="4">
    <source>
        <dbReference type="EMBL" id="GKV08360.1"/>
    </source>
</evidence>
<dbReference type="EMBL" id="BPVZ01000028">
    <property type="protein sequence ID" value="GKV08360.1"/>
    <property type="molecule type" value="Genomic_DNA"/>
</dbReference>
<comment type="similarity">
    <text evidence="1">Belongs to the ARG7 family.</text>
</comment>
<dbReference type="GO" id="GO:0009733">
    <property type="term" value="P:response to auxin"/>
    <property type="evidence" value="ECO:0007669"/>
    <property type="project" value="InterPro"/>
</dbReference>
<dbReference type="Pfam" id="PF02519">
    <property type="entry name" value="Auxin_inducible"/>
    <property type="match status" value="1"/>
</dbReference>
<keyword evidence="3" id="KW-0341">Growth regulation</keyword>
<dbReference type="InterPro" id="IPR003676">
    <property type="entry name" value="SAUR_fam"/>
</dbReference>
<evidence type="ECO:0000313" key="5">
    <source>
        <dbReference type="Proteomes" id="UP001054252"/>
    </source>
</evidence>
<evidence type="ECO:0000256" key="3">
    <source>
        <dbReference type="ARBA" id="ARBA00022604"/>
    </source>
</evidence>
<reference evidence="4 5" key="1">
    <citation type="journal article" date="2021" name="Commun. Biol.">
        <title>The genome of Shorea leprosula (Dipterocarpaceae) highlights the ecological relevance of drought in aseasonal tropical rainforests.</title>
        <authorList>
            <person name="Ng K.K.S."/>
            <person name="Kobayashi M.J."/>
            <person name="Fawcett J.A."/>
            <person name="Hatakeyama M."/>
            <person name="Paape T."/>
            <person name="Ng C.H."/>
            <person name="Ang C.C."/>
            <person name="Tnah L.H."/>
            <person name="Lee C.T."/>
            <person name="Nishiyama T."/>
            <person name="Sese J."/>
            <person name="O'Brien M.J."/>
            <person name="Copetti D."/>
            <person name="Mohd Noor M.I."/>
            <person name="Ong R.C."/>
            <person name="Putra M."/>
            <person name="Sireger I.Z."/>
            <person name="Indrioko S."/>
            <person name="Kosugi Y."/>
            <person name="Izuno A."/>
            <person name="Isagi Y."/>
            <person name="Lee S.L."/>
            <person name="Shimizu K.K."/>
        </authorList>
    </citation>
    <scope>NUCLEOTIDE SEQUENCE [LARGE SCALE GENOMIC DNA]</scope>
    <source>
        <strain evidence="4">214</strain>
    </source>
</reference>
<dbReference type="PANTHER" id="PTHR31374:SF16">
    <property type="entry name" value="AUXIN-RESPONSIVE FAMILY PROTEIN"/>
    <property type="match status" value="1"/>
</dbReference>
<evidence type="ECO:0000256" key="2">
    <source>
        <dbReference type="ARBA" id="ARBA00022473"/>
    </source>
</evidence>
<organism evidence="4 5">
    <name type="scientific">Rubroshorea leprosula</name>
    <dbReference type="NCBI Taxonomy" id="152421"/>
    <lineage>
        <taxon>Eukaryota</taxon>
        <taxon>Viridiplantae</taxon>
        <taxon>Streptophyta</taxon>
        <taxon>Embryophyta</taxon>
        <taxon>Tracheophyta</taxon>
        <taxon>Spermatophyta</taxon>
        <taxon>Magnoliopsida</taxon>
        <taxon>eudicotyledons</taxon>
        <taxon>Gunneridae</taxon>
        <taxon>Pentapetalae</taxon>
        <taxon>rosids</taxon>
        <taxon>malvids</taxon>
        <taxon>Malvales</taxon>
        <taxon>Dipterocarpaceae</taxon>
        <taxon>Rubroshorea</taxon>
    </lineage>
</organism>
<dbReference type="PANTHER" id="PTHR31374">
    <property type="entry name" value="AUXIN-INDUCED PROTEIN-LIKE-RELATED"/>
    <property type="match status" value="1"/>
</dbReference>
<name>A0AAV5J8T3_9ROSI</name>
<comment type="caution">
    <text evidence="4">The sequence shown here is derived from an EMBL/GenBank/DDBJ whole genome shotgun (WGS) entry which is preliminary data.</text>
</comment>
<keyword evidence="2" id="KW-0217">Developmental protein</keyword>
<accession>A0AAV5J8T3</accession>
<keyword evidence="5" id="KW-1185">Reference proteome</keyword>
<gene>
    <name evidence="4" type="ORF">SLEP1_g20000</name>
</gene>
<protein>
    <submittedName>
        <fullName evidence="4">Uncharacterized protein</fullName>
    </submittedName>
</protein>
<evidence type="ECO:0000256" key="1">
    <source>
        <dbReference type="ARBA" id="ARBA00006974"/>
    </source>
</evidence>
<sequence length="141" mass="15641">MFSPSKRLNQATIAMAKLGMSFSKKKNEIVKLKKLQKGLFLGRRWTTDSTCVPEDVKEGHFAVIAENGEEPRRFVVPLSCLTHPRFLKLLEKAAEEFGFNHDGALTIPCDPSELETILAESGVSSNVTLNFGSREAMVQSN</sequence>
<dbReference type="AlphaFoldDB" id="A0AAV5J8T3"/>
<proteinExistence type="inferred from homology"/>
<dbReference type="Proteomes" id="UP001054252">
    <property type="component" value="Unassembled WGS sequence"/>
</dbReference>